<dbReference type="InterPro" id="IPR000330">
    <property type="entry name" value="SNF2_N"/>
</dbReference>
<dbReference type="Pfam" id="PF00271">
    <property type="entry name" value="Helicase_C"/>
    <property type="match status" value="1"/>
</dbReference>
<dbReference type="InterPro" id="IPR038718">
    <property type="entry name" value="SNF2-like_sf"/>
</dbReference>
<dbReference type="GO" id="GO:0016787">
    <property type="term" value="F:hydrolase activity"/>
    <property type="evidence" value="ECO:0007669"/>
    <property type="project" value="UniProtKB-KW"/>
</dbReference>
<name>A0A074VMT4_AURM1</name>
<dbReference type="Proteomes" id="UP000030672">
    <property type="component" value="Unassembled WGS sequence"/>
</dbReference>
<evidence type="ECO:0000259" key="10">
    <source>
        <dbReference type="PROSITE" id="PS51194"/>
    </source>
</evidence>
<dbReference type="Pfam" id="PF00176">
    <property type="entry name" value="SNF2-rel_dom"/>
    <property type="match status" value="1"/>
</dbReference>
<keyword evidence="12" id="KW-1185">Reference proteome</keyword>
<dbReference type="PROSITE" id="PS51194">
    <property type="entry name" value="HELICASE_CTER"/>
    <property type="match status" value="1"/>
</dbReference>
<accession>A0A074VMT4</accession>
<feature type="domain" description="Helicase C-terminal" evidence="10">
    <location>
        <begin position="598"/>
        <end position="757"/>
    </location>
</feature>
<dbReference type="SUPFAM" id="SSF52540">
    <property type="entry name" value="P-loop containing nucleoside triphosphate hydrolases"/>
    <property type="match status" value="2"/>
</dbReference>
<keyword evidence="6" id="KW-0863">Zinc-finger</keyword>
<dbReference type="SMART" id="SM00490">
    <property type="entry name" value="HELICc"/>
    <property type="match status" value="1"/>
</dbReference>
<dbReference type="InterPro" id="IPR001650">
    <property type="entry name" value="Helicase_C-like"/>
</dbReference>
<dbReference type="GO" id="GO:0004386">
    <property type="term" value="F:helicase activity"/>
    <property type="evidence" value="ECO:0007669"/>
    <property type="project" value="UniProtKB-KW"/>
</dbReference>
<proteinExistence type="inferred from homology"/>
<evidence type="ECO:0000256" key="2">
    <source>
        <dbReference type="ARBA" id="ARBA00022741"/>
    </source>
</evidence>
<evidence type="ECO:0000256" key="5">
    <source>
        <dbReference type="ARBA" id="ARBA00022840"/>
    </source>
</evidence>
<dbReference type="Pfam" id="PF13923">
    <property type="entry name" value="zf-C3HC4_2"/>
    <property type="match status" value="1"/>
</dbReference>
<sequence length="789" mass="89290">MFDVESVDTKEELRKLMENIQPDDASKIANEEDVPVDGLTIKLKPYQFAGLEWLQKMENGSNKGGILADDMGLGKTVQAISLMVTNRSEDPVNKTTLILAPVALLRQWEQEIMTKVKPGRHRLHTFIHHSSAKKKSHKDLRDFDVVLTTFGTIAAELKKIEKYELRKKADPMAQPRDDEKCMFIGPDCKWYRVIIDEAQCIKNKTTKTARAAFYLQARSRFCMTGTPMMNSVEELYSLIHFLRIKPYNNWNKFRSDFNQPLKGNNESARQMAMHKLQALLKAILLRRNKKTEINGRPILNLPERRVEETNPEFSEDERNIYVALETSSAVKFNKYLKAGTVSNSYMQILVLLLRLRQACCHPNLIKDLGIVAATAEISQETMDEICRSLEPGVIARIKEANGVFECPVCYDAVENPAIFTPCGHDTCPDCFSRIADPSNALAEGDEGRTAKCPECRGFINTKKVIDYECFKRIHMPHEAALDETVDIKNDADDDMAAVDTDDDSEDDEEEDDDDDETDSLDGFIVEDGAEEEDDEEAAERRLKAALKKPEKKVKKAATMTIPELKKMAIRKPGWRKIYLRMLKKDFKPSSKIERTMEILDSIISAPESEKIIIFSQWTSLLDLLEVPVSEKGWGYRRYDGSMNAKLRADAVDDFKNKPNVRMMLISLKAGNAGLNLNCASQVVIMDPFWNPYIEEQAIDRAHRLGQTRPVMVHRVLIKETVEDRIIALQEKKRALISEALDEKASQSLGRLSVQELAYLFGINRNVNDPLPAAAPRARIRQGGVGGSGA</sequence>
<dbReference type="GO" id="GO:0008270">
    <property type="term" value="F:zinc ion binding"/>
    <property type="evidence" value="ECO:0007669"/>
    <property type="project" value="UniProtKB-KW"/>
</dbReference>
<gene>
    <name evidence="11" type="ORF">M437DRAFT_51034</name>
</gene>
<dbReference type="SMART" id="SM00487">
    <property type="entry name" value="DEXDc"/>
    <property type="match status" value="1"/>
</dbReference>
<dbReference type="GO" id="GO:0008094">
    <property type="term" value="F:ATP-dependent activity, acting on DNA"/>
    <property type="evidence" value="ECO:0007669"/>
    <property type="project" value="TreeGrafter"/>
</dbReference>
<feature type="domain" description="RING-type" evidence="8">
    <location>
        <begin position="406"/>
        <end position="456"/>
    </location>
</feature>
<reference evidence="11 12" key="1">
    <citation type="journal article" date="2014" name="BMC Genomics">
        <title>Genome sequencing of four Aureobasidium pullulans varieties: biotechnological potential, stress tolerance, and description of new species.</title>
        <authorList>
            <person name="Gostin Ar C."/>
            <person name="Ohm R.A."/>
            <person name="Kogej T."/>
            <person name="Sonjak S."/>
            <person name="Turk M."/>
            <person name="Zajc J."/>
            <person name="Zalar P."/>
            <person name="Grube M."/>
            <person name="Sun H."/>
            <person name="Han J."/>
            <person name="Sharma A."/>
            <person name="Chiniquy J."/>
            <person name="Ngan C.Y."/>
            <person name="Lipzen A."/>
            <person name="Barry K."/>
            <person name="Grigoriev I.V."/>
            <person name="Gunde-Cimerman N."/>
        </authorList>
    </citation>
    <scope>NUCLEOTIDE SEQUENCE [LARGE SCALE GENOMIC DNA]</scope>
    <source>
        <strain evidence="11 12">CBS 110374</strain>
    </source>
</reference>
<dbReference type="PANTHER" id="PTHR45626:SF16">
    <property type="entry name" value="ATP-DEPENDENT HELICASE ULS1"/>
    <property type="match status" value="1"/>
</dbReference>
<dbReference type="GeneID" id="63915488"/>
<protein>
    <recommendedName>
        <fullName evidence="13">SWI/SNF family DNA-dependent ATPase Ris1</fullName>
    </recommendedName>
</protein>
<dbReference type="Gene3D" id="3.30.40.10">
    <property type="entry name" value="Zinc/RING finger domain, C3HC4 (zinc finger)"/>
    <property type="match status" value="1"/>
</dbReference>
<dbReference type="GO" id="GO:0005634">
    <property type="term" value="C:nucleus"/>
    <property type="evidence" value="ECO:0007669"/>
    <property type="project" value="TreeGrafter"/>
</dbReference>
<dbReference type="InterPro" id="IPR027417">
    <property type="entry name" value="P-loop_NTPase"/>
</dbReference>
<keyword evidence="6" id="KW-0862">Zinc</keyword>
<dbReference type="PROSITE" id="PS50089">
    <property type="entry name" value="ZF_RING_2"/>
    <property type="match status" value="1"/>
</dbReference>
<dbReference type="InterPro" id="IPR014001">
    <property type="entry name" value="Helicase_ATP-bd"/>
</dbReference>
<feature type="compositionally biased region" description="Acidic residues" evidence="7">
    <location>
        <begin position="494"/>
        <end position="519"/>
    </location>
</feature>
<dbReference type="InterPro" id="IPR013083">
    <property type="entry name" value="Znf_RING/FYVE/PHD"/>
</dbReference>
<dbReference type="EMBL" id="KL584836">
    <property type="protein sequence ID" value="KEQ62040.1"/>
    <property type="molecule type" value="Genomic_DNA"/>
</dbReference>
<dbReference type="SUPFAM" id="SSF57850">
    <property type="entry name" value="RING/U-box"/>
    <property type="match status" value="1"/>
</dbReference>
<evidence type="ECO:0000259" key="9">
    <source>
        <dbReference type="PROSITE" id="PS51192"/>
    </source>
</evidence>
<dbReference type="GO" id="GO:0000724">
    <property type="term" value="P:double-strand break repair via homologous recombination"/>
    <property type="evidence" value="ECO:0007669"/>
    <property type="project" value="TreeGrafter"/>
</dbReference>
<dbReference type="PROSITE" id="PS51192">
    <property type="entry name" value="HELICASE_ATP_BIND_1"/>
    <property type="match status" value="1"/>
</dbReference>
<dbReference type="InterPro" id="IPR001841">
    <property type="entry name" value="Znf_RING"/>
</dbReference>
<dbReference type="PANTHER" id="PTHR45626">
    <property type="entry name" value="TRANSCRIPTION TERMINATION FACTOR 2-RELATED"/>
    <property type="match status" value="1"/>
</dbReference>
<dbReference type="InterPro" id="IPR049730">
    <property type="entry name" value="SNF2/RAD54-like_C"/>
</dbReference>
<evidence type="ECO:0000313" key="12">
    <source>
        <dbReference type="Proteomes" id="UP000030672"/>
    </source>
</evidence>
<keyword evidence="3" id="KW-0378">Hydrolase</keyword>
<dbReference type="CDD" id="cd18008">
    <property type="entry name" value="DEXDc_SHPRH-like"/>
    <property type="match status" value="1"/>
</dbReference>
<dbReference type="RefSeq" id="XP_040879063.1">
    <property type="nucleotide sequence ID" value="XM_041022115.1"/>
</dbReference>
<dbReference type="HOGENOM" id="CLU_000315_2_0_1"/>
<dbReference type="STRING" id="1043003.A0A074VMT4"/>
<keyword evidence="2" id="KW-0547">Nucleotide-binding</keyword>
<evidence type="ECO:0000256" key="7">
    <source>
        <dbReference type="SAM" id="MobiDB-lite"/>
    </source>
</evidence>
<organism evidence="11 12">
    <name type="scientific">Aureobasidium melanogenum (strain CBS 110374)</name>
    <name type="common">Aureobasidium pullulans var. melanogenum</name>
    <dbReference type="NCBI Taxonomy" id="1043003"/>
    <lineage>
        <taxon>Eukaryota</taxon>
        <taxon>Fungi</taxon>
        <taxon>Dikarya</taxon>
        <taxon>Ascomycota</taxon>
        <taxon>Pezizomycotina</taxon>
        <taxon>Dothideomycetes</taxon>
        <taxon>Dothideomycetidae</taxon>
        <taxon>Dothideales</taxon>
        <taxon>Saccotheciaceae</taxon>
        <taxon>Aureobasidium</taxon>
    </lineage>
</organism>
<dbReference type="InterPro" id="IPR050628">
    <property type="entry name" value="SNF2_RAD54_helicase_TF"/>
</dbReference>
<dbReference type="SMART" id="SM00184">
    <property type="entry name" value="RING"/>
    <property type="match status" value="1"/>
</dbReference>
<evidence type="ECO:0000259" key="8">
    <source>
        <dbReference type="PROSITE" id="PS50089"/>
    </source>
</evidence>
<evidence type="ECO:0000256" key="4">
    <source>
        <dbReference type="ARBA" id="ARBA00022806"/>
    </source>
</evidence>
<dbReference type="GO" id="GO:0005524">
    <property type="term" value="F:ATP binding"/>
    <property type="evidence" value="ECO:0007669"/>
    <property type="project" value="UniProtKB-KW"/>
</dbReference>
<dbReference type="Gene3D" id="3.40.50.300">
    <property type="entry name" value="P-loop containing nucleotide triphosphate hydrolases"/>
    <property type="match status" value="1"/>
</dbReference>
<dbReference type="AlphaFoldDB" id="A0A074VMT4"/>
<comment type="similarity">
    <text evidence="1">Belongs to the SNF2/RAD54 helicase family.</text>
</comment>
<keyword evidence="4" id="KW-0347">Helicase</keyword>
<evidence type="ECO:0000256" key="1">
    <source>
        <dbReference type="ARBA" id="ARBA00007025"/>
    </source>
</evidence>
<evidence type="ECO:0008006" key="13">
    <source>
        <dbReference type="Google" id="ProtNLM"/>
    </source>
</evidence>
<dbReference type="CDD" id="cd18793">
    <property type="entry name" value="SF2_C_SNF"/>
    <property type="match status" value="1"/>
</dbReference>
<feature type="region of interest" description="Disordered" evidence="7">
    <location>
        <begin position="494"/>
        <end position="520"/>
    </location>
</feature>
<dbReference type="GO" id="GO:0005737">
    <property type="term" value="C:cytoplasm"/>
    <property type="evidence" value="ECO:0007669"/>
    <property type="project" value="TreeGrafter"/>
</dbReference>
<evidence type="ECO:0000256" key="3">
    <source>
        <dbReference type="ARBA" id="ARBA00022801"/>
    </source>
</evidence>
<keyword evidence="5" id="KW-0067">ATP-binding</keyword>
<evidence type="ECO:0000313" key="11">
    <source>
        <dbReference type="EMBL" id="KEQ62040.1"/>
    </source>
</evidence>
<feature type="domain" description="Helicase ATP-binding" evidence="9">
    <location>
        <begin position="56"/>
        <end position="245"/>
    </location>
</feature>
<keyword evidence="6" id="KW-0479">Metal-binding</keyword>
<evidence type="ECO:0000256" key="6">
    <source>
        <dbReference type="PROSITE-ProRule" id="PRU00175"/>
    </source>
</evidence>
<dbReference type="Gene3D" id="3.40.50.10810">
    <property type="entry name" value="Tandem AAA-ATPase domain"/>
    <property type="match status" value="1"/>
</dbReference>